<evidence type="ECO:0000313" key="13">
    <source>
        <dbReference type="Proteomes" id="UP000189810"/>
    </source>
</evidence>
<proteinExistence type="inferred from homology"/>
<organism evidence="12 13">
    <name type="scientific">Thermocrinis minervae</name>
    <dbReference type="NCBI Taxonomy" id="381751"/>
    <lineage>
        <taxon>Bacteria</taxon>
        <taxon>Pseudomonadati</taxon>
        <taxon>Aquificota</taxon>
        <taxon>Aquificia</taxon>
        <taxon>Aquificales</taxon>
        <taxon>Aquificaceae</taxon>
        <taxon>Thermocrinis</taxon>
    </lineage>
</organism>
<evidence type="ECO:0000256" key="4">
    <source>
        <dbReference type="ARBA" id="ARBA00012572"/>
    </source>
</evidence>
<comment type="pathway">
    <text evidence="2 10">Amino-acid biosynthesis; L-tryptophan biosynthesis; L-tryptophan from chorismate: step 3/5.</text>
</comment>
<dbReference type="SUPFAM" id="SSF51366">
    <property type="entry name" value="Ribulose-phoshate binding barrel"/>
    <property type="match status" value="1"/>
</dbReference>
<dbReference type="EC" id="5.3.1.24" evidence="4 10"/>
<dbReference type="CDD" id="cd00405">
    <property type="entry name" value="PRAI"/>
    <property type="match status" value="1"/>
</dbReference>
<evidence type="ECO:0000256" key="7">
    <source>
        <dbReference type="ARBA" id="ARBA00022822"/>
    </source>
</evidence>
<keyword evidence="8 10" id="KW-0057">Aromatic amino acid biosynthesis</keyword>
<evidence type="ECO:0000256" key="6">
    <source>
        <dbReference type="ARBA" id="ARBA00022605"/>
    </source>
</evidence>
<dbReference type="InterPro" id="IPR044643">
    <property type="entry name" value="TrpF_fam"/>
</dbReference>
<dbReference type="EMBL" id="LT670846">
    <property type="protein sequence ID" value="SHK30649.1"/>
    <property type="molecule type" value="Genomic_DNA"/>
</dbReference>
<keyword evidence="13" id="KW-1185">Reference proteome</keyword>
<keyword evidence="6 10" id="KW-0028">Amino-acid biosynthesis</keyword>
<dbReference type="FunFam" id="3.20.20.70:FF:000075">
    <property type="entry name" value="Tryptophan biosynthesis protein TRP1"/>
    <property type="match status" value="1"/>
</dbReference>
<evidence type="ECO:0000256" key="5">
    <source>
        <dbReference type="ARBA" id="ARBA00022272"/>
    </source>
</evidence>
<dbReference type="InterPro" id="IPR011060">
    <property type="entry name" value="RibuloseP-bd_barrel"/>
</dbReference>
<dbReference type="RefSeq" id="WP_079653767.1">
    <property type="nucleotide sequence ID" value="NZ_LT670846.1"/>
</dbReference>
<evidence type="ECO:0000256" key="2">
    <source>
        <dbReference type="ARBA" id="ARBA00004664"/>
    </source>
</evidence>
<name>A0A1M6RDX1_9AQUI</name>
<dbReference type="PANTHER" id="PTHR42894:SF1">
    <property type="entry name" value="N-(5'-PHOSPHORIBOSYL)ANTHRANILATE ISOMERASE"/>
    <property type="match status" value="1"/>
</dbReference>
<dbReference type="AlphaFoldDB" id="A0A1M6RDX1"/>
<protein>
    <recommendedName>
        <fullName evidence="5 10">N-(5'-phosphoribosyl)anthranilate isomerase</fullName>
        <shortName evidence="10">PRAI</shortName>
        <ecNumber evidence="4 10">5.3.1.24</ecNumber>
    </recommendedName>
</protein>
<evidence type="ECO:0000313" key="12">
    <source>
        <dbReference type="EMBL" id="SHK30649.1"/>
    </source>
</evidence>
<dbReference type="GO" id="GO:0004640">
    <property type="term" value="F:phosphoribosylanthranilate isomerase activity"/>
    <property type="evidence" value="ECO:0007669"/>
    <property type="project" value="UniProtKB-UniRule"/>
</dbReference>
<accession>A0A1M6RDX1</accession>
<evidence type="ECO:0000256" key="3">
    <source>
        <dbReference type="ARBA" id="ARBA00007571"/>
    </source>
</evidence>
<dbReference type="InterPro" id="IPR013785">
    <property type="entry name" value="Aldolase_TIM"/>
</dbReference>
<dbReference type="Gene3D" id="3.20.20.70">
    <property type="entry name" value="Aldolase class I"/>
    <property type="match status" value="1"/>
</dbReference>
<dbReference type="HAMAP" id="MF_00135">
    <property type="entry name" value="PRAI"/>
    <property type="match status" value="1"/>
</dbReference>
<feature type="domain" description="N-(5'phosphoribosyl) anthranilate isomerase (PRAI)" evidence="11">
    <location>
        <begin position="4"/>
        <end position="196"/>
    </location>
</feature>
<comment type="similarity">
    <text evidence="3 10">Belongs to the TrpF family.</text>
</comment>
<evidence type="ECO:0000256" key="9">
    <source>
        <dbReference type="ARBA" id="ARBA00023235"/>
    </source>
</evidence>
<dbReference type="Proteomes" id="UP000189810">
    <property type="component" value="Chromosome I"/>
</dbReference>
<dbReference type="OrthoDB" id="9786954at2"/>
<dbReference type="Pfam" id="PF00697">
    <property type="entry name" value="PRAI"/>
    <property type="match status" value="1"/>
</dbReference>
<gene>
    <name evidence="10" type="primary">trpF</name>
    <name evidence="12" type="ORF">SAMN05444391_0610</name>
</gene>
<reference evidence="12 13" key="1">
    <citation type="submission" date="2016-11" db="EMBL/GenBank/DDBJ databases">
        <authorList>
            <person name="Jaros S."/>
            <person name="Januszkiewicz K."/>
            <person name="Wedrychowicz H."/>
        </authorList>
    </citation>
    <scope>NUCLEOTIDE SEQUENCE [LARGE SCALE GENOMIC DNA]</scope>
    <source>
        <strain evidence="12 13">DSM 19557</strain>
    </source>
</reference>
<dbReference type="UniPathway" id="UPA00035">
    <property type="reaction ID" value="UER00042"/>
</dbReference>
<evidence type="ECO:0000259" key="11">
    <source>
        <dbReference type="Pfam" id="PF00697"/>
    </source>
</evidence>
<dbReference type="STRING" id="381751.SAMN05444391_0610"/>
<dbReference type="GO" id="GO:0000162">
    <property type="term" value="P:L-tryptophan biosynthetic process"/>
    <property type="evidence" value="ECO:0007669"/>
    <property type="project" value="UniProtKB-UniRule"/>
</dbReference>
<evidence type="ECO:0000256" key="10">
    <source>
        <dbReference type="HAMAP-Rule" id="MF_00135"/>
    </source>
</evidence>
<evidence type="ECO:0000256" key="8">
    <source>
        <dbReference type="ARBA" id="ARBA00023141"/>
    </source>
</evidence>
<dbReference type="InterPro" id="IPR001240">
    <property type="entry name" value="PRAI_dom"/>
</dbReference>
<keyword evidence="7 10" id="KW-0822">Tryptophan biosynthesis</keyword>
<evidence type="ECO:0000256" key="1">
    <source>
        <dbReference type="ARBA" id="ARBA00001164"/>
    </source>
</evidence>
<dbReference type="NCBIfam" id="NF002298">
    <property type="entry name" value="PRK01222.1-4"/>
    <property type="match status" value="1"/>
</dbReference>
<dbReference type="PANTHER" id="PTHR42894">
    <property type="entry name" value="N-(5'-PHOSPHORIBOSYL)ANTHRANILATE ISOMERASE"/>
    <property type="match status" value="1"/>
</dbReference>
<sequence length="204" mass="23172">MKVKFCGLTREEDVSKAVSLGVDYVGFILYPLSKRYVRPERLKELFKVAEDAKKVAVFVEPSYEEVKLALDYGADLIQLHGDESIDFARKIGMERVIKAFRVKQDFSIDQRWKEAYAILLDTYQEGLYGGTGRTFDWSVARRFVEGGFRIFLSGGLNPQNVQAAVKEVRPYAVDVSSGIEKSPGVKDHKKMEEFMHAVKDSSKD</sequence>
<keyword evidence="9 10" id="KW-0413">Isomerase</keyword>
<comment type="catalytic activity">
    <reaction evidence="1 10">
        <text>N-(5-phospho-beta-D-ribosyl)anthranilate = 1-(2-carboxyphenylamino)-1-deoxy-D-ribulose 5-phosphate</text>
        <dbReference type="Rhea" id="RHEA:21540"/>
        <dbReference type="ChEBI" id="CHEBI:18277"/>
        <dbReference type="ChEBI" id="CHEBI:58613"/>
        <dbReference type="EC" id="5.3.1.24"/>
    </reaction>
</comment>